<dbReference type="AlphaFoldDB" id="A0A2M7S5I1"/>
<dbReference type="Proteomes" id="UP000229307">
    <property type="component" value="Unassembled WGS sequence"/>
</dbReference>
<accession>A0A2M7S5I1</accession>
<evidence type="ECO:0000313" key="1">
    <source>
        <dbReference type="EMBL" id="PIZ14543.1"/>
    </source>
</evidence>
<comment type="caution">
    <text evidence="1">The sequence shown here is derived from an EMBL/GenBank/DDBJ whole genome shotgun (WGS) entry which is preliminary data.</text>
</comment>
<organism evidence="1 2">
    <name type="scientific">Candidatus Desantisbacteria bacterium CG_4_10_14_0_8_um_filter_48_22</name>
    <dbReference type="NCBI Taxonomy" id="1974543"/>
    <lineage>
        <taxon>Bacteria</taxon>
        <taxon>Candidatus Desantisiibacteriota</taxon>
    </lineage>
</organism>
<name>A0A2M7S5I1_9BACT</name>
<gene>
    <name evidence="1" type="ORF">COY52_12215</name>
</gene>
<sequence length="828" mass="93705">MVVLENKWIHVEINTWHGAFVEILNRPANLHLVSEKFKPDSPPWILRMKENLSAPPRQTSSFESCDVMPRTNGKDVDFTWKIKEGLSIKATASLPKDSPELTLVFRVENKTKEIISSLEFPLISGIGILGNELNNTYLAHPVARGFLFRAPFKTLADPGLLRHVPYPSGSGSTMQFFAYYLKDAGGFYFICRDPKNTAKEFNFFRDAGALAASIMHESWDLKPGNALDPGYPVIIGVLNEGDWREAADRYRAWAAGAEKDSPAWCNEGKLEDRVKKGTAAKWLAEQTGFCTFGMPSSLDVSKWIEAFHGVASTPVFHVLGYDWAGWSRLERGPLPGLREILGKIGLKPGYATLIRMHAELKNFAPHDVTDETRLKNAMKEIGVDISASRIEDLREAFRLYQRFRPEFEDISDPAQWFPSNMDPKNSEAVKKNGDRFALFLFDFLSYGHNLDRYGLLSRELRENLASEFLDNWMHPSSKYWQDFHALRDAEAVKQCGVDANYYDLSASSLGNFSDRTDLGCPAGKGRNLIEAYRRVYSASKEATMKAARACVPRGTEAIAENFINVIDFAHCRSGAEVQNDMEGAQFLQLLKNGFARRIPMWPYVYHEFGPVCMDGLCKLSKDFGNYFYYIASRVCLEGSIVELNYEYSSPELLPEMSGKSVYITHDRTFIEDENPFQADPEKLEFLREIAAARTGFAKPYLAYGKMARPAKLISEVEYVEMDWYHYSGSASRRDSGTQTVPAVIHEAWTHQDKTMGLLFVNLYGKSQIVIVDLDLRKYAIPRGPWKLSLVSSNKEPAHLGEMAEPIGRIRFTLEPRKIYLLEITGHKA</sequence>
<protein>
    <submittedName>
        <fullName evidence="1">Uncharacterized protein</fullName>
    </submittedName>
</protein>
<proteinExistence type="predicted"/>
<evidence type="ECO:0000313" key="2">
    <source>
        <dbReference type="Proteomes" id="UP000229307"/>
    </source>
</evidence>
<reference evidence="2" key="1">
    <citation type="submission" date="2017-09" db="EMBL/GenBank/DDBJ databases">
        <title>Depth-based differentiation of microbial function through sediment-hosted aquifers and enrichment of novel symbionts in the deep terrestrial subsurface.</title>
        <authorList>
            <person name="Probst A.J."/>
            <person name="Ladd B."/>
            <person name="Jarett J.K."/>
            <person name="Geller-Mcgrath D.E."/>
            <person name="Sieber C.M.K."/>
            <person name="Emerson J.B."/>
            <person name="Anantharaman K."/>
            <person name="Thomas B.C."/>
            <person name="Malmstrom R."/>
            <person name="Stieglmeier M."/>
            <person name="Klingl A."/>
            <person name="Woyke T."/>
            <person name="Ryan C.M."/>
            <person name="Banfield J.F."/>
        </authorList>
    </citation>
    <scope>NUCLEOTIDE SEQUENCE [LARGE SCALE GENOMIC DNA]</scope>
</reference>
<dbReference type="EMBL" id="PFMR01000338">
    <property type="protein sequence ID" value="PIZ14543.1"/>
    <property type="molecule type" value="Genomic_DNA"/>
</dbReference>